<dbReference type="Gene3D" id="3.40.50.300">
    <property type="entry name" value="P-loop containing nucleotide triphosphate hydrolases"/>
    <property type="match status" value="1"/>
</dbReference>
<evidence type="ECO:0000256" key="7">
    <source>
        <dbReference type="ARBA" id="ARBA00023134"/>
    </source>
</evidence>
<dbReference type="InterPro" id="IPR035647">
    <property type="entry name" value="EFG_III/V"/>
</dbReference>
<dbReference type="InterPro" id="IPR035654">
    <property type="entry name" value="LepA_IV"/>
</dbReference>
<evidence type="ECO:0000256" key="8">
    <source>
        <dbReference type="ARBA" id="ARBA00023136"/>
    </source>
</evidence>
<evidence type="ECO:0000313" key="12">
    <source>
        <dbReference type="EMBL" id="KAG5191111.1"/>
    </source>
</evidence>
<feature type="binding site" evidence="9">
    <location>
        <begin position="141"/>
        <end position="145"/>
    </location>
    <ligand>
        <name>GTP</name>
        <dbReference type="ChEBI" id="CHEBI:37565"/>
    </ligand>
</feature>
<dbReference type="GO" id="GO:0003746">
    <property type="term" value="F:translation elongation factor activity"/>
    <property type="evidence" value="ECO:0007669"/>
    <property type="project" value="UniProtKB-KW"/>
</dbReference>
<keyword evidence="4 9" id="KW-0999">Mitochondrion inner membrane</keyword>
<keyword evidence="12" id="KW-0251">Elongation factor</keyword>
<dbReference type="PROSITE" id="PS00301">
    <property type="entry name" value="G_TR_1"/>
    <property type="match status" value="1"/>
</dbReference>
<protein>
    <recommendedName>
        <fullName evidence="9">Translation factor GUF1 homolog, mitochondrial</fullName>
        <ecNumber evidence="9">3.6.5.n1</ecNumber>
    </recommendedName>
    <alternativeName>
        <fullName evidence="9">Elongation factor 4 homolog</fullName>
        <shortName evidence="9">EF-4</shortName>
    </alternativeName>
    <alternativeName>
        <fullName evidence="9">GTPase GUF1 homolog</fullName>
    </alternativeName>
    <alternativeName>
        <fullName evidence="9">Ribosomal back-translocase</fullName>
    </alternativeName>
</protein>
<dbReference type="InterPro" id="IPR006297">
    <property type="entry name" value="EF-4"/>
</dbReference>
<dbReference type="PROSITE" id="PS51722">
    <property type="entry name" value="G_TR_2"/>
    <property type="match status" value="1"/>
</dbReference>
<dbReference type="Pfam" id="PF00679">
    <property type="entry name" value="EFG_C"/>
    <property type="match status" value="1"/>
</dbReference>
<evidence type="ECO:0000256" key="6">
    <source>
        <dbReference type="ARBA" id="ARBA00023128"/>
    </source>
</evidence>
<dbReference type="InterPro" id="IPR038363">
    <property type="entry name" value="LepA_C_sf"/>
</dbReference>
<feature type="region of interest" description="Disordered" evidence="10">
    <location>
        <begin position="644"/>
        <end position="674"/>
    </location>
</feature>
<dbReference type="GO" id="GO:0009507">
    <property type="term" value="C:chloroplast"/>
    <property type="evidence" value="ECO:0007669"/>
    <property type="project" value="UniProtKB-SubCell"/>
</dbReference>
<dbReference type="OrthoDB" id="1074at2759"/>
<dbReference type="GO" id="GO:0003924">
    <property type="term" value="F:GTPase activity"/>
    <property type="evidence" value="ECO:0007669"/>
    <property type="project" value="UniProtKB-UniRule"/>
</dbReference>
<dbReference type="InterPro" id="IPR027417">
    <property type="entry name" value="P-loop_NTPase"/>
</dbReference>
<dbReference type="AlphaFoldDB" id="A0A836CPP8"/>
<dbReference type="Pfam" id="PF00009">
    <property type="entry name" value="GTP_EFTU"/>
    <property type="match status" value="1"/>
</dbReference>
<dbReference type="InterPro" id="IPR009000">
    <property type="entry name" value="Transl_B-barrel_sf"/>
</dbReference>
<dbReference type="InterPro" id="IPR000640">
    <property type="entry name" value="EFG_V-like"/>
</dbReference>
<dbReference type="GO" id="GO:0005743">
    <property type="term" value="C:mitochondrial inner membrane"/>
    <property type="evidence" value="ECO:0007669"/>
    <property type="project" value="UniProtKB-SubCell"/>
</dbReference>
<dbReference type="Proteomes" id="UP000664859">
    <property type="component" value="Unassembled WGS sequence"/>
</dbReference>
<feature type="domain" description="Tr-type G" evidence="11">
    <location>
        <begin position="68"/>
        <end position="248"/>
    </location>
</feature>
<comment type="function">
    <text evidence="9">Promotes mitochondrial protein synthesis. May act as a fidelity factor of the translation reaction, by catalyzing a one-codon backward translocation of tRNAs on improperly translocated ribosomes. Binds to mitochondrial ribosomes in a GTP-dependent manner.</text>
</comment>
<evidence type="ECO:0000256" key="5">
    <source>
        <dbReference type="ARBA" id="ARBA00022801"/>
    </source>
</evidence>
<dbReference type="Gene3D" id="2.40.30.10">
    <property type="entry name" value="Translation factors"/>
    <property type="match status" value="1"/>
</dbReference>
<dbReference type="PANTHER" id="PTHR43512">
    <property type="entry name" value="TRANSLATION FACTOR GUF1-RELATED"/>
    <property type="match status" value="1"/>
</dbReference>
<comment type="similarity">
    <text evidence="9">Belongs to the GTP-binding elongation factor family. LepA subfamily.</text>
</comment>
<feature type="binding site" evidence="9">
    <location>
        <begin position="77"/>
        <end position="84"/>
    </location>
    <ligand>
        <name>GTP</name>
        <dbReference type="ChEBI" id="CHEBI:37565"/>
    </ligand>
</feature>
<evidence type="ECO:0000256" key="10">
    <source>
        <dbReference type="SAM" id="MobiDB-lite"/>
    </source>
</evidence>
<dbReference type="GO" id="GO:0005525">
    <property type="term" value="F:GTP binding"/>
    <property type="evidence" value="ECO:0007669"/>
    <property type="project" value="UniProtKB-UniRule"/>
</dbReference>
<keyword evidence="5 9" id="KW-0378">Hydrolase</keyword>
<dbReference type="FunFam" id="3.30.70.240:FF:000007">
    <property type="entry name" value="Translation factor GUF1, mitochondrial"/>
    <property type="match status" value="1"/>
</dbReference>
<dbReference type="EC" id="3.6.5.n1" evidence="9"/>
<dbReference type="EMBL" id="JAFCMP010000024">
    <property type="protein sequence ID" value="KAG5191111.1"/>
    <property type="molecule type" value="Genomic_DNA"/>
</dbReference>
<accession>A0A836CPP8</accession>
<proteinExistence type="inferred from homology"/>
<dbReference type="SUPFAM" id="SSF52540">
    <property type="entry name" value="P-loop containing nucleoside triphosphate hydrolases"/>
    <property type="match status" value="1"/>
</dbReference>
<dbReference type="GO" id="GO:0005759">
    <property type="term" value="C:mitochondrial matrix"/>
    <property type="evidence" value="ECO:0007669"/>
    <property type="project" value="UniProtKB-UniRule"/>
</dbReference>
<dbReference type="SUPFAM" id="SSF50447">
    <property type="entry name" value="Translation proteins"/>
    <property type="match status" value="1"/>
</dbReference>
<dbReference type="HAMAP" id="MF_00071">
    <property type="entry name" value="LepA"/>
    <property type="match status" value="1"/>
</dbReference>
<evidence type="ECO:0000256" key="2">
    <source>
        <dbReference type="ARBA" id="ARBA00005454"/>
    </source>
</evidence>
<name>A0A836CPP8_9STRA</name>
<evidence type="ECO:0000256" key="4">
    <source>
        <dbReference type="ARBA" id="ARBA00022792"/>
    </source>
</evidence>
<dbReference type="NCBIfam" id="TIGR00231">
    <property type="entry name" value="small_GTP"/>
    <property type="match status" value="1"/>
</dbReference>
<comment type="caution">
    <text evidence="12">The sequence shown here is derived from an EMBL/GenBank/DDBJ whole genome shotgun (WGS) entry which is preliminary data.</text>
</comment>
<dbReference type="Gene3D" id="3.30.70.2570">
    <property type="entry name" value="Elongation factor 4, C-terminal domain"/>
    <property type="match status" value="1"/>
</dbReference>
<sequence>MLLVRRPLLHGSRCRSCAAADQWRRRRLHDSSRGLSAAAASAEPVKTIEELAYVDSKQGSLLQGFGLSKIRNFSIIAHIDHGKSTLSDALLVRLGNITAAQRRDQAQQLDTLKVERERGITVKAQTASMLYQGEYLLNLIDTPGHVDFSYEVVRSLSSCQGALLLVDATQGVQAQTLTTFRAAQEAGIKVLPVVTKIDLPNAQVEDTIFSMAATFDLDPEHVLATSAKTGQGIDAVLETIVKHVPPPPSEWDAAAPLRARVLDSWYDPLRGVVCLVQCVDGVLAEGDRISTCHLMSGAAAAGAGQGGGDTTFSVQEVGLLTPAPVRTRSLWSGQVGYMIGGIKSVRQVLLGDTVIRAGTRKGASDEAPPPPLPLFAPCRPNLFASCFPLDGDDFATLLTAVERLALNDASLQVHRENSTMLGHGLRVGFLGLLHMEVFKQRLDDEFNMAVLVTAPNVPYIFRDRDTGAEVEIENLADWPEEKRRGVTQVLEPMVEATVITPEDCLGSMLTLLQDKRGTELDTKFIDGERVLLVYKLPWQEVVTDLHDKAKSISSGYASLTYRPIDPEPADLVLCEMAINTEVVGALSFVSHRSSVMRLGRDLAARLKKVIPRQQFEVVIQARLGAKPFARERIPPYRKDVLIKSGKTVGGGDPSRKRKLLDKQKEGKRRAKTVGKVQLPQSAFWALLSKDDAG</sequence>
<evidence type="ECO:0000256" key="1">
    <source>
        <dbReference type="ARBA" id="ARBA00004229"/>
    </source>
</evidence>
<feature type="compositionally biased region" description="Basic residues" evidence="10">
    <location>
        <begin position="655"/>
        <end position="672"/>
    </location>
</feature>
<keyword evidence="8 9" id="KW-0472">Membrane</keyword>
<dbReference type="Pfam" id="PF06421">
    <property type="entry name" value="LepA_C"/>
    <property type="match status" value="1"/>
</dbReference>
<dbReference type="InterPro" id="IPR000795">
    <property type="entry name" value="T_Tr_GTP-bd_dom"/>
</dbReference>
<dbReference type="Gene3D" id="3.30.70.240">
    <property type="match status" value="1"/>
</dbReference>
<keyword evidence="7 9" id="KW-0342">GTP-binding</keyword>
<keyword evidence="6 9" id="KW-0496">Mitochondrion</keyword>
<dbReference type="PANTHER" id="PTHR43512:SF7">
    <property type="entry name" value="TRANSLATION FACTOR GUF1, MITOCHONDRIAL"/>
    <property type="match status" value="1"/>
</dbReference>
<dbReference type="FunFam" id="2.40.30.10:FF:000015">
    <property type="entry name" value="Translation factor GUF1, mitochondrial"/>
    <property type="match status" value="1"/>
</dbReference>
<keyword evidence="3 9" id="KW-0547">Nucleotide-binding</keyword>
<dbReference type="InterPro" id="IPR005225">
    <property type="entry name" value="Small_GTP-bd"/>
</dbReference>
<dbReference type="Gene3D" id="3.30.70.870">
    <property type="entry name" value="Elongation Factor G (Translational Gtpase), domain 3"/>
    <property type="match status" value="1"/>
</dbReference>
<dbReference type="GO" id="GO:0097177">
    <property type="term" value="F:mitochondrial ribosome binding"/>
    <property type="evidence" value="ECO:0007669"/>
    <property type="project" value="TreeGrafter"/>
</dbReference>
<evidence type="ECO:0000256" key="9">
    <source>
        <dbReference type="HAMAP-Rule" id="MF_03137"/>
    </source>
</evidence>
<evidence type="ECO:0000256" key="3">
    <source>
        <dbReference type="ARBA" id="ARBA00022741"/>
    </source>
</evidence>
<evidence type="ECO:0000313" key="13">
    <source>
        <dbReference type="Proteomes" id="UP000664859"/>
    </source>
</evidence>
<dbReference type="FunFam" id="3.30.70.870:FF:000004">
    <property type="entry name" value="Translation factor GUF1, mitochondrial"/>
    <property type="match status" value="1"/>
</dbReference>
<gene>
    <name evidence="12" type="ORF">JKP88DRAFT_197229</name>
</gene>
<dbReference type="NCBIfam" id="TIGR01393">
    <property type="entry name" value="lepA"/>
    <property type="match status" value="1"/>
</dbReference>
<dbReference type="SUPFAM" id="SSF54980">
    <property type="entry name" value="EF-G C-terminal domain-like"/>
    <property type="match status" value="2"/>
</dbReference>
<dbReference type="GO" id="GO:0045727">
    <property type="term" value="P:positive regulation of translation"/>
    <property type="evidence" value="ECO:0007669"/>
    <property type="project" value="UniProtKB-UniRule"/>
</dbReference>
<dbReference type="PRINTS" id="PR00315">
    <property type="entry name" value="ELONGATNFCT"/>
</dbReference>
<dbReference type="CDD" id="cd03709">
    <property type="entry name" value="lepA_C"/>
    <property type="match status" value="1"/>
</dbReference>
<keyword evidence="9" id="KW-0648">Protein biosynthesis</keyword>
<comment type="subcellular location">
    <subcellularLocation>
        <location evidence="9">Mitochondrion inner membrane</location>
        <topology evidence="9">Peripheral membrane protein</topology>
        <orientation evidence="9">Matrix side</orientation>
    </subcellularLocation>
    <subcellularLocation>
        <location evidence="1">Plastid</location>
        <location evidence="1">Chloroplast</location>
    </subcellularLocation>
</comment>
<comment type="catalytic activity">
    <reaction evidence="9">
        <text>GTP + H2O = GDP + phosphate + H(+)</text>
        <dbReference type="Rhea" id="RHEA:19669"/>
        <dbReference type="ChEBI" id="CHEBI:15377"/>
        <dbReference type="ChEBI" id="CHEBI:15378"/>
        <dbReference type="ChEBI" id="CHEBI:37565"/>
        <dbReference type="ChEBI" id="CHEBI:43474"/>
        <dbReference type="ChEBI" id="CHEBI:58189"/>
        <dbReference type="EC" id="3.6.5.n1"/>
    </reaction>
</comment>
<dbReference type="InterPro" id="IPR013842">
    <property type="entry name" value="LepA_CTD"/>
</dbReference>
<feature type="binding site" evidence="9">
    <location>
        <begin position="195"/>
        <end position="198"/>
    </location>
    <ligand>
        <name>GTP</name>
        <dbReference type="ChEBI" id="CHEBI:37565"/>
    </ligand>
</feature>
<comment type="similarity">
    <text evidence="2">Belongs to the TRAFAC class translation factor GTPase superfamily. Classic translation factor GTPase family. LepA subfamily.</text>
</comment>
<evidence type="ECO:0000259" key="11">
    <source>
        <dbReference type="PROSITE" id="PS51722"/>
    </source>
</evidence>
<reference evidence="12" key="1">
    <citation type="submission" date="2021-02" db="EMBL/GenBank/DDBJ databases">
        <title>First Annotated Genome of the Yellow-green Alga Tribonema minus.</title>
        <authorList>
            <person name="Mahan K.M."/>
        </authorList>
    </citation>
    <scope>NUCLEOTIDE SEQUENCE</scope>
    <source>
        <strain evidence="12">UTEX B ZZ1240</strain>
    </source>
</reference>
<dbReference type="InterPro" id="IPR031157">
    <property type="entry name" value="G_TR_CS"/>
</dbReference>
<organism evidence="12 13">
    <name type="scientific">Tribonema minus</name>
    <dbReference type="NCBI Taxonomy" id="303371"/>
    <lineage>
        <taxon>Eukaryota</taxon>
        <taxon>Sar</taxon>
        <taxon>Stramenopiles</taxon>
        <taxon>Ochrophyta</taxon>
        <taxon>PX clade</taxon>
        <taxon>Xanthophyceae</taxon>
        <taxon>Tribonematales</taxon>
        <taxon>Tribonemataceae</taxon>
        <taxon>Tribonema</taxon>
    </lineage>
</organism>
<keyword evidence="13" id="KW-1185">Reference proteome</keyword>